<feature type="region of interest" description="Disordered" evidence="4">
    <location>
        <begin position="1"/>
        <end position="126"/>
    </location>
</feature>
<keyword evidence="1 3" id="KW-0853">WD repeat</keyword>
<dbReference type="PROSITE" id="PS50082">
    <property type="entry name" value="WD_REPEATS_2"/>
    <property type="match status" value="2"/>
</dbReference>
<dbReference type="SUPFAM" id="SSF52540">
    <property type="entry name" value="P-loop containing nucleoside triphosphate hydrolases"/>
    <property type="match status" value="1"/>
</dbReference>
<dbReference type="InterPro" id="IPR036322">
    <property type="entry name" value="WD40_repeat_dom_sf"/>
</dbReference>
<evidence type="ECO:0000313" key="7">
    <source>
        <dbReference type="Proteomes" id="UP000800036"/>
    </source>
</evidence>
<dbReference type="AlphaFoldDB" id="A0A6A5V0D8"/>
<keyword evidence="2" id="KW-0677">Repeat</keyword>
<dbReference type="InterPro" id="IPR027417">
    <property type="entry name" value="P-loop_NTPase"/>
</dbReference>
<dbReference type="InterPro" id="IPR020472">
    <property type="entry name" value="WD40_PAC1"/>
</dbReference>
<dbReference type="PROSITE" id="PS00678">
    <property type="entry name" value="WD_REPEATS_1"/>
    <property type="match status" value="2"/>
</dbReference>
<dbReference type="InterPro" id="IPR019775">
    <property type="entry name" value="WD40_repeat_CS"/>
</dbReference>
<evidence type="ECO:0000313" key="6">
    <source>
        <dbReference type="EMBL" id="KAF1969492.1"/>
    </source>
</evidence>
<dbReference type="InterPro" id="IPR001680">
    <property type="entry name" value="WD40_rpt"/>
</dbReference>
<dbReference type="PANTHER" id="PTHR10039">
    <property type="entry name" value="AMELOGENIN"/>
    <property type="match status" value="1"/>
</dbReference>
<dbReference type="Gene3D" id="3.40.50.300">
    <property type="entry name" value="P-loop containing nucleotide triphosphate hydrolases"/>
    <property type="match status" value="1"/>
</dbReference>
<dbReference type="OrthoDB" id="538223at2759"/>
<dbReference type="PANTHER" id="PTHR10039:SF17">
    <property type="entry name" value="FUNGAL STAND N-TERMINAL GOODBYE DOMAIN-CONTAINING PROTEIN-RELATED"/>
    <property type="match status" value="1"/>
</dbReference>
<accession>A0A6A5V0D8</accession>
<feature type="domain" description="NACHT" evidence="5">
    <location>
        <begin position="468"/>
        <end position="616"/>
    </location>
</feature>
<evidence type="ECO:0000259" key="5">
    <source>
        <dbReference type="PROSITE" id="PS50837"/>
    </source>
</evidence>
<sequence length="1196" mass="132664">MSTKGLRNSLKSGWNRVFGDRAAASPGPSLTQPTAGVQPPKQGKHSTEASPSNATEPHARPNPSVAKAQATRATTEDGAKEADPYATASLEKIPKSPSCQTQAQPVEPQAEDPLATETTERSPVLSPSQELWNAAYDSLANGGDDAEDKDTGMDKDTVKLVKCYVKTLATILSAEASSDADSVAAELEDKSKRQTHMRRLVKEGQAKISTPSKITMGVGDVAQFILSAKGMIDAAVGNIPQAALPWAGVCVGLQILSNPGRATQSNLAGIAHVVFRMDWYCTLSEHLLKKDRVDDSLGSILPQLKARIIALYKALLLYQMKSVCSYYRHQGLGFLRSLANWDDWDADLKAVTDAEENLLNDWDKYDKLKAESLRSELVKLAEGIVGMLGDIHQTLQDFVDLQKTIRRDDMEATCRRELRVVDPHHDMERIERSKDELVDDAYRWILHTEEYTEFTNWYDNRPNGSPCRLLWVNGPAGTGKTMLMIGIIRELSRLPVALTPKLSFFFCQGTDTDLNNATAVLRSLIWLLLLQQPGLISHLLQKYIESGDALFKDRNAFYALSEAFQNMLKDPDLSPVYFAVDALDECEQGLADLIKLISASLTLTDKVKWLVSSRPSVELKTPDTAGSLVELDAQRLEDPVNAYINHKLSILETREGYDGRVLAEVAAEVRLRAKNTFLWVALALKELDREDKNHNLVHGMYAPSIIRKMPSGLSELYNHMMIRIEEGMEKDPQYCKTVLVSTVLAYRPLTLSELAVLADLPLGMHPRTIVKKCGSFLTTKDETVYLIHQSAKDYLDENYTSRLQLAGVAQGHADIGMRSIKAMSSVLKQNIYNLDFGFRPMDITPPKPDPLAKIRYSCVFWADHLCFENGESPACKQELTDDGRVFEFLKERFLYWLESLSLLGNLSDGVQSIRRLLHIAQSQPDKSPRFAGFLKDAEKFVLSHGSIIERAPLQTYGSALVFSPTMSAIRNEQWKERLPFIRNVNGIRDHWSAHQQTLEGHSNSVSSVAFSPDGRTLASASRDKTVRLWDTATGAHQRTLEGHSDSDETVRLWDTATGAHQRTLEGHSDWVTSVAFSPDGRTLASASHDKTVRLWDTATGAHHRTLDVDVAIRQLSFSGDGSSLHTYRGVLDITCGTASPASTTLALFVREQWIVCDSKILLWLPPDYRATSVAVFRNTVALGHASGGVSFMELTV</sequence>
<feature type="compositionally biased region" description="Polar residues" evidence="4">
    <location>
        <begin position="1"/>
        <end position="12"/>
    </location>
</feature>
<dbReference type="Pfam" id="PF24883">
    <property type="entry name" value="NPHP3_N"/>
    <property type="match status" value="1"/>
</dbReference>
<feature type="compositionally biased region" description="Basic and acidic residues" evidence="4">
    <location>
        <begin position="74"/>
        <end position="83"/>
    </location>
</feature>
<evidence type="ECO:0000256" key="4">
    <source>
        <dbReference type="SAM" id="MobiDB-lite"/>
    </source>
</evidence>
<dbReference type="PROSITE" id="PS50837">
    <property type="entry name" value="NACHT"/>
    <property type="match status" value="1"/>
</dbReference>
<gene>
    <name evidence="6" type="ORF">BU23DRAFT_557525</name>
</gene>
<reference evidence="6" key="1">
    <citation type="journal article" date="2020" name="Stud. Mycol.">
        <title>101 Dothideomycetes genomes: a test case for predicting lifestyles and emergence of pathogens.</title>
        <authorList>
            <person name="Haridas S."/>
            <person name="Albert R."/>
            <person name="Binder M."/>
            <person name="Bloem J."/>
            <person name="Labutti K."/>
            <person name="Salamov A."/>
            <person name="Andreopoulos B."/>
            <person name="Baker S."/>
            <person name="Barry K."/>
            <person name="Bills G."/>
            <person name="Bluhm B."/>
            <person name="Cannon C."/>
            <person name="Castanera R."/>
            <person name="Culley D."/>
            <person name="Daum C."/>
            <person name="Ezra D."/>
            <person name="Gonzalez J."/>
            <person name="Henrissat B."/>
            <person name="Kuo A."/>
            <person name="Liang C."/>
            <person name="Lipzen A."/>
            <person name="Lutzoni F."/>
            <person name="Magnuson J."/>
            <person name="Mondo S."/>
            <person name="Nolan M."/>
            <person name="Ohm R."/>
            <person name="Pangilinan J."/>
            <person name="Park H.-J."/>
            <person name="Ramirez L."/>
            <person name="Alfaro M."/>
            <person name="Sun H."/>
            <person name="Tritt A."/>
            <person name="Yoshinaga Y."/>
            <person name="Zwiers L.-H."/>
            <person name="Turgeon B."/>
            <person name="Goodwin S."/>
            <person name="Spatafora J."/>
            <person name="Crous P."/>
            <person name="Grigoriev I."/>
        </authorList>
    </citation>
    <scope>NUCLEOTIDE SEQUENCE</scope>
    <source>
        <strain evidence="6">CBS 107.79</strain>
    </source>
</reference>
<feature type="repeat" description="WD" evidence="3">
    <location>
        <begin position="998"/>
        <end position="1039"/>
    </location>
</feature>
<dbReference type="InterPro" id="IPR007111">
    <property type="entry name" value="NACHT_NTPase"/>
</dbReference>
<dbReference type="SUPFAM" id="SSF50978">
    <property type="entry name" value="WD40 repeat-like"/>
    <property type="match status" value="1"/>
</dbReference>
<dbReference type="PRINTS" id="PR00320">
    <property type="entry name" value="GPROTEINBRPT"/>
</dbReference>
<dbReference type="InterPro" id="IPR015943">
    <property type="entry name" value="WD40/YVTN_repeat-like_dom_sf"/>
</dbReference>
<dbReference type="CDD" id="cd00200">
    <property type="entry name" value="WD40"/>
    <property type="match status" value="1"/>
</dbReference>
<dbReference type="Gene3D" id="2.130.10.10">
    <property type="entry name" value="YVTN repeat-like/Quinoprotein amine dehydrogenase"/>
    <property type="match status" value="2"/>
</dbReference>
<dbReference type="InterPro" id="IPR031359">
    <property type="entry name" value="NACHT_N"/>
</dbReference>
<dbReference type="Pfam" id="PF17100">
    <property type="entry name" value="NACHT_N"/>
    <property type="match status" value="1"/>
</dbReference>
<dbReference type="PROSITE" id="PS50294">
    <property type="entry name" value="WD_REPEATS_REGION"/>
    <property type="match status" value="2"/>
</dbReference>
<organism evidence="6 7">
    <name type="scientific">Bimuria novae-zelandiae CBS 107.79</name>
    <dbReference type="NCBI Taxonomy" id="1447943"/>
    <lineage>
        <taxon>Eukaryota</taxon>
        <taxon>Fungi</taxon>
        <taxon>Dikarya</taxon>
        <taxon>Ascomycota</taxon>
        <taxon>Pezizomycotina</taxon>
        <taxon>Dothideomycetes</taxon>
        <taxon>Pleosporomycetidae</taxon>
        <taxon>Pleosporales</taxon>
        <taxon>Massarineae</taxon>
        <taxon>Didymosphaeriaceae</taxon>
        <taxon>Bimuria</taxon>
    </lineage>
</organism>
<keyword evidence="7" id="KW-1185">Reference proteome</keyword>
<dbReference type="EMBL" id="ML976708">
    <property type="protein sequence ID" value="KAF1969492.1"/>
    <property type="molecule type" value="Genomic_DNA"/>
</dbReference>
<name>A0A6A5V0D8_9PLEO</name>
<protein>
    <recommendedName>
        <fullName evidence="5">NACHT domain-containing protein</fullName>
    </recommendedName>
</protein>
<evidence type="ECO:0000256" key="3">
    <source>
        <dbReference type="PROSITE-ProRule" id="PRU00221"/>
    </source>
</evidence>
<dbReference type="Pfam" id="PF00400">
    <property type="entry name" value="WD40"/>
    <property type="match status" value="2"/>
</dbReference>
<proteinExistence type="predicted"/>
<dbReference type="SMART" id="SM00320">
    <property type="entry name" value="WD40"/>
    <property type="match status" value="2"/>
</dbReference>
<dbReference type="InterPro" id="IPR056884">
    <property type="entry name" value="NPHP3-like_N"/>
</dbReference>
<evidence type="ECO:0000256" key="2">
    <source>
        <dbReference type="ARBA" id="ARBA00022737"/>
    </source>
</evidence>
<feature type="repeat" description="WD" evidence="3">
    <location>
        <begin position="1064"/>
        <end position="1105"/>
    </location>
</feature>
<dbReference type="Proteomes" id="UP000800036">
    <property type="component" value="Unassembled WGS sequence"/>
</dbReference>
<evidence type="ECO:0000256" key="1">
    <source>
        <dbReference type="ARBA" id="ARBA00022574"/>
    </source>
</evidence>